<evidence type="ECO:0000256" key="5">
    <source>
        <dbReference type="ARBA" id="ARBA00022984"/>
    </source>
</evidence>
<evidence type="ECO:0000256" key="11">
    <source>
        <dbReference type="SAM" id="Phobius"/>
    </source>
</evidence>
<keyword evidence="14" id="KW-0645">Protease</keyword>
<evidence type="ECO:0000256" key="6">
    <source>
        <dbReference type="ARBA" id="ARBA00023316"/>
    </source>
</evidence>
<evidence type="ECO:0000256" key="7">
    <source>
        <dbReference type="PIRSR" id="PIRSR618044-1"/>
    </source>
</evidence>
<evidence type="ECO:0000256" key="4">
    <source>
        <dbReference type="ARBA" id="ARBA00022960"/>
    </source>
</evidence>
<name>A0A6L5YLC5_9FIRM</name>
<dbReference type="EMBL" id="VUMU01000011">
    <property type="protein sequence ID" value="MST58452.1"/>
    <property type="molecule type" value="Genomic_DNA"/>
</dbReference>
<evidence type="ECO:0000256" key="8">
    <source>
        <dbReference type="PIRSR" id="PIRSR618044-2"/>
    </source>
</evidence>
<evidence type="ECO:0000259" key="13">
    <source>
        <dbReference type="Pfam" id="PF00768"/>
    </source>
</evidence>
<dbReference type="Pfam" id="PF00768">
    <property type="entry name" value="Peptidase_S11"/>
    <property type="match status" value="1"/>
</dbReference>
<feature type="active site" description="Proton acceptor" evidence="7">
    <location>
        <position position="97"/>
    </location>
</feature>
<dbReference type="GO" id="GO:0009002">
    <property type="term" value="F:serine-type D-Ala-D-Ala carboxypeptidase activity"/>
    <property type="evidence" value="ECO:0007669"/>
    <property type="project" value="InterPro"/>
</dbReference>
<feature type="domain" description="Peptidase S11 D-alanyl-D-alanine carboxypeptidase A N-terminal" evidence="13">
    <location>
        <begin position="62"/>
        <end position="295"/>
    </location>
</feature>
<keyword evidence="15" id="KW-1185">Reference proteome</keyword>
<feature type="chain" id="PRO_5039050091" evidence="12">
    <location>
        <begin position="27"/>
        <end position="566"/>
    </location>
</feature>
<accession>A0A6L5YLC5</accession>
<feature type="active site" evidence="7">
    <location>
        <position position="152"/>
    </location>
</feature>
<comment type="similarity">
    <text evidence="1 9">Belongs to the peptidase S11 family.</text>
</comment>
<dbReference type="InterPro" id="IPR001967">
    <property type="entry name" value="Peptidase_S11_N"/>
</dbReference>
<keyword evidence="4" id="KW-0133">Cell shape</keyword>
<evidence type="ECO:0000256" key="9">
    <source>
        <dbReference type="RuleBase" id="RU004016"/>
    </source>
</evidence>
<keyword evidence="5" id="KW-0573">Peptidoglycan synthesis</keyword>
<dbReference type="PANTHER" id="PTHR21581:SF6">
    <property type="entry name" value="TRAFFICKING PROTEIN PARTICLE COMPLEX SUBUNIT 12"/>
    <property type="match status" value="1"/>
</dbReference>
<feature type="active site" description="Acyl-ester intermediate" evidence="7">
    <location>
        <position position="94"/>
    </location>
</feature>
<proteinExistence type="inferred from homology"/>
<evidence type="ECO:0000256" key="3">
    <source>
        <dbReference type="ARBA" id="ARBA00022801"/>
    </source>
</evidence>
<protein>
    <submittedName>
        <fullName evidence="14">D-alanyl-D-alanine carboxypeptidase</fullName>
    </submittedName>
</protein>
<evidence type="ECO:0000256" key="1">
    <source>
        <dbReference type="ARBA" id="ARBA00007164"/>
    </source>
</evidence>
<dbReference type="RefSeq" id="WP_154496615.1">
    <property type="nucleotide sequence ID" value="NZ_VUMU01000011.1"/>
</dbReference>
<evidence type="ECO:0000313" key="15">
    <source>
        <dbReference type="Proteomes" id="UP000476055"/>
    </source>
</evidence>
<evidence type="ECO:0000256" key="2">
    <source>
        <dbReference type="ARBA" id="ARBA00022729"/>
    </source>
</evidence>
<evidence type="ECO:0000313" key="14">
    <source>
        <dbReference type="EMBL" id="MST58452.1"/>
    </source>
</evidence>
<keyword evidence="2 12" id="KW-0732">Signal</keyword>
<dbReference type="GO" id="GO:0006508">
    <property type="term" value="P:proteolysis"/>
    <property type="evidence" value="ECO:0007669"/>
    <property type="project" value="InterPro"/>
</dbReference>
<feature type="compositionally biased region" description="Polar residues" evidence="10">
    <location>
        <begin position="429"/>
        <end position="439"/>
    </location>
</feature>
<evidence type="ECO:0000256" key="10">
    <source>
        <dbReference type="SAM" id="MobiDB-lite"/>
    </source>
</evidence>
<feature type="compositionally biased region" description="Basic residues" evidence="10">
    <location>
        <begin position="548"/>
        <end position="559"/>
    </location>
</feature>
<dbReference type="SUPFAM" id="SSF56601">
    <property type="entry name" value="beta-lactamase/transpeptidase-like"/>
    <property type="match status" value="1"/>
</dbReference>
<dbReference type="AlphaFoldDB" id="A0A6L5YLC5"/>
<dbReference type="Proteomes" id="UP000476055">
    <property type="component" value="Unassembled WGS sequence"/>
</dbReference>
<organism evidence="14 15">
    <name type="scientific">Waltera intestinalis</name>
    <dbReference type="NCBI Taxonomy" id="2606635"/>
    <lineage>
        <taxon>Bacteria</taxon>
        <taxon>Bacillati</taxon>
        <taxon>Bacillota</taxon>
        <taxon>Clostridia</taxon>
        <taxon>Lachnospirales</taxon>
        <taxon>Lachnospiraceae</taxon>
        <taxon>Waltera</taxon>
    </lineage>
</organism>
<keyword evidence="11" id="KW-1133">Transmembrane helix</keyword>
<reference evidence="14 15" key="1">
    <citation type="submission" date="2019-08" db="EMBL/GenBank/DDBJ databases">
        <title>In-depth cultivation of the pig gut microbiome towards novel bacterial diversity and tailored functional studies.</title>
        <authorList>
            <person name="Wylensek D."/>
            <person name="Hitch T.C.A."/>
            <person name="Clavel T."/>
        </authorList>
    </citation>
    <scope>NUCLEOTIDE SEQUENCE [LARGE SCALE GENOMIC DNA]</scope>
    <source>
        <strain evidence="14 15">WCA3-601-WT-6H</strain>
    </source>
</reference>
<feature type="compositionally biased region" description="Low complexity" evidence="10">
    <location>
        <begin position="411"/>
        <end position="427"/>
    </location>
</feature>
<gene>
    <name evidence="14" type="ORF">FYJ59_09445</name>
</gene>
<dbReference type="Gene3D" id="3.40.710.10">
    <property type="entry name" value="DD-peptidase/beta-lactamase superfamily"/>
    <property type="match status" value="1"/>
</dbReference>
<feature type="region of interest" description="Disordered" evidence="10">
    <location>
        <begin position="541"/>
        <end position="566"/>
    </location>
</feature>
<keyword evidence="11" id="KW-0812">Transmembrane</keyword>
<sequence length="566" mass="62452">MRFFKHLSYRTLFTKAVMGISVICLFASDGLTVSATTIKEENIAYNQSLAVQSNAVANWPTGPVISAESAILMDADTGAILYAKNIHQKEYPASTTKILTTLIASERCSMDEIVDFSYDAVHDIDPGSNHIAIEPGEQLTMEECLNAILIRSANEVSFAVAEHISGTTWQDFGDIMNERAKELGCVDSHFVNPNGLPNEEHYTSAYDLAMIGRAFFANEALCKMTMTHMLHILPSERQPDDIMEVNKMELIPGGKYAYPYLVGCKTGYTDVARSTLVSCAEKDGMKLICVVMKDENPNYYEDTIALFDYGFSNFQRMNISQTETKYNIDNAGAFYSGNDIFGNSKPILQLNQNDSITLPNTITFRDAVSAISYDNTAPGQAAVITYTYNDVVLGTASIDFTASEKGSSVFGDETTGTTDGAEATAATQEPDSTGATQPTEGAAADEPADEGGGIPTATQPAASGEKDTASGGPAVIFINVIKVFFWILGVAVVIFLILLIRAFIKNYQFAHRSTRLTWRFGRRRKRSRSRYRSVNQDLQSRRREAIRQAKKRRKPKKPNRFRDLDF</sequence>
<keyword evidence="14" id="KW-0121">Carboxypeptidase</keyword>
<dbReference type="InterPro" id="IPR012338">
    <property type="entry name" value="Beta-lactam/transpept-like"/>
</dbReference>
<dbReference type="GO" id="GO:0008360">
    <property type="term" value="P:regulation of cell shape"/>
    <property type="evidence" value="ECO:0007669"/>
    <property type="project" value="UniProtKB-KW"/>
</dbReference>
<feature type="transmembrane region" description="Helical" evidence="11">
    <location>
        <begin position="483"/>
        <end position="504"/>
    </location>
</feature>
<comment type="caution">
    <text evidence="14">The sequence shown here is derived from an EMBL/GenBank/DDBJ whole genome shotgun (WGS) entry which is preliminary data.</text>
</comment>
<feature type="signal peptide" evidence="12">
    <location>
        <begin position="1"/>
        <end position="26"/>
    </location>
</feature>
<dbReference type="GO" id="GO:0071555">
    <property type="term" value="P:cell wall organization"/>
    <property type="evidence" value="ECO:0007669"/>
    <property type="project" value="UniProtKB-KW"/>
</dbReference>
<feature type="binding site" evidence="8">
    <location>
        <position position="265"/>
    </location>
    <ligand>
        <name>substrate</name>
    </ligand>
</feature>
<dbReference type="PANTHER" id="PTHR21581">
    <property type="entry name" value="D-ALANYL-D-ALANINE CARBOXYPEPTIDASE"/>
    <property type="match status" value="1"/>
</dbReference>
<keyword evidence="6" id="KW-0961">Cell wall biogenesis/degradation</keyword>
<feature type="region of interest" description="Disordered" evidence="10">
    <location>
        <begin position="406"/>
        <end position="468"/>
    </location>
</feature>
<dbReference type="PRINTS" id="PR00725">
    <property type="entry name" value="DADACBPTASE1"/>
</dbReference>
<evidence type="ECO:0000256" key="12">
    <source>
        <dbReference type="SAM" id="SignalP"/>
    </source>
</evidence>
<dbReference type="InterPro" id="IPR018044">
    <property type="entry name" value="Peptidase_S11"/>
</dbReference>
<keyword evidence="3" id="KW-0378">Hydrolase</keyword>
<keyword evidence="11" id="KW-0472">Membrane</keyword>
<dbReference type="GO" id="GO:0009252">
    <property type="term" value="P:peptidoglycan biosynthetic process"/>
    <property type="evidence" value="ECO:0007669"/>
    <property type="project" value="UniProtKB-KW"/>
</dbReference>